<dbReference type="EMBL" id="JBEWSZ010000001">
    <property type="protein sequence ID" value="MET2829308.1"/>
    <property type="molecule type" value="Genomic_DNA"/>
</dbReference>
<keyword evidence="3" id="KW-1185">Reference proteome</keyword>
<name>A0ABV2DGZ2_9HYPH</name>
<feature type="region of interest" description="Disordered" evidence="1">
    <location>
        <begin position="449"/>
        <end position="475"/>
    </location>
</feature>
<organism evidence="2 3">
    <name type="scientific">Mesorhizobium shangrilense</name>
    <dbReference type="NCBI Taxonomy" id="460060"/>
    <lineage>
        <taxon>Bacteria</taxon>
        <taxon>Pseudomonadati</taxon>
        <taxon>Pseudomonadota</taxon>
        <taxon>Alphaproteobacteria</taxon>
        <taxon>Hyphomicrobiales</taxon>
        <taxon>Phyllobacteriaceae</taxon>
        <taxon>Mesorhizobium</taxon>
    </lineage>
</organism>
<dbReference type="Gene3D" id="3.30.420.240">
    <property type="match status" value="1"/>
</dbReference>
<protein>
    <recommendedName>
        <fullName evidence="4">Terminase large subunit gp17-like C-terminal domain-containing protein</fullName>
    </recommendedName>
</protein>
<evidence type="ECO:0000313" key="2">
    <source>
        <dbReference type="EMBL" id="MET2829308.1"/>
    </source>
</evidence>
<sequence>MNSYTKDELKALSRADLSVFSARVLRMMLPDYQHFPYIDLILLKIGYAMLRNGGWRILINLPPRHLKTFMVICAIAWFLGRNPTKEVMLVTHSQGLSRDIAWKVETVMNSAIFLSTFPECRVSEDRRSAMDFRTTLGGGFYAGSFDSRMTGRGADLLVMDDPISAQEASSPAARDAVELSYQTMIKTRHNDPRTGATLMVAHRTHPDDLSEFLMKEGFDRVVLQLEAEEDEEVHFGNFHFSRKKGEVLQPTIYTPDALARLKRETASHVFATQYQQRPVSLQGGLLKRSDFPIVPSLPTGGKIVVSWDVASSSNPRSSFTVALVFVRHQHVSYLVHILRERLDYSNLVRRAADLHLRYGPTHHLVESASLGPALIADLRNLGANVLSISATTSKVDRVNAIMNQFNNQEIQLVQGTPGLDLFLDELVSFPHGSNDDQVDALTQYSSWNTQDLPEPERTFKRMGPPRSKRGLGFRL</sequence>
<evidence type="ECO:0000313" key="3">
    <source>
        <dbReference type="Proteomes" id="UP001548832"/>
    </source>
</evidence>
<feature type="compositionally biased region" description="Basic residues" evidence="1">
    <location>
        <begin position="466"/>
        <end position="475"/>
    </location>
</feature>
<dbReference type="Gene3D" id="3.40.50.300">
    <property type="entry name" value="P-loop containing nucleotide triphosphate hydrolases"/>
    <property type="match status" value="1"/>
</dbReference>
<comment type="caution">
    <text evidence="2">The sequence shown here is derived from an EMBL/GenBank/DDBJ whole genome shotgun (WGS) entry which is preliminary data.</text>
</comment>
<reference evidence="2 3" key="1">
    <citation type="submission" date="2024-06" db="EMBL/GenBank/DDBJ databases">
        <authorList>
            <person name="Kim D.-U."/>
        </authorList>
    </citation>
    <scope>NUCLEOTIDE SEQUENCE [LARGE SCALE GENOMIC DNA]</scope>
    <source>
        <strain evidence="2 3">KACC15460</strain>
    </source>
</reference>
<dbReference type="Proteomes" id="UP001548832">
    <property type="component" value="Unassembled WGS sequence"/>
</dbReference>
<accession>A0ABV2DGZ2</accession>
<dbReference type="InterPro" id="IPR027417">
    <property type="entry name" value="P-loop_NTPase"/>
</dbReference>
<gene>
    <name evidence="2" type="ORF">ABVQ20_20255</name>
</gene>
<proteinExistence type="predicted"/>
<dbReference type="RefSeq" id="WP_354461258.1">
    <property type="nucleotide sequence ID" value="NZ_JBEWSZ010000001.1"/>
</dbReference>
<evidence type="ECO:0008006" key="4">
    <source>
        <dbReference type="Google" id="ProtNLM"/>
    </source>
</evidence>
<evidence type="ECO:0000256" key="1">
    <source>
        <dbReference type="SAM" id="MobiDB-lite"/>
    </source>
</evidence>